<keyword evidence="2" id="KW-1185">Reference proteome</keyword>
<dbReference type="AlphaFoldDB" id="A0A7J7BVI0"/>
<organism evidence="1 2">
    <name type="scientific">Tripterygium wilfordii</name>
    <name type="common">Thunder God vine</name>
    <dbReference type="NCBI Taxonomy" id="458696"/>
    <lineage>
        <taxon>Eukaryota</taxon>
        <taxon>Viridiplantae</taxon>
        <taxon>Streptophyta</taxon>
        <taxon>Embryophyta</taxon>
        <taxon>Tracheophyta</taxon>
        <taxon>Spermatophyta</taxon>
        <taxon>Magnoliopsida</taxon>
        <taxon>eudicotyledons</taxon>
        <taxon>Gunneridae</taxon>
        <taxon>Pentapetalae</taxon>
        <taxon>rosids</taxon>
        <taxon>fabids</taxon>
        <taxon>Celastrales</taxon>
        <taxon>Celastraceae</taxon>
        <taxon>Tripterygium</taxon>
    </lineage>
</organism>
<comment type="caution">
    <text evidence="1">The sequence shown here is derived from an EMBL/GenBank/DDBJ whole genome shotgun (WGS) entry which is preliminary data.</text>
</comment>
<dbReference type="InParanoid" id="A0A7J7BVI0"/>
<keyword evidence="1" id="KW-0328">Glycosyltransferase</keyword>
<name>A0A7J7BVI0_TRIWF</name>
<protein>
    <submittedName>
        <fullName evidence="1">GPI mannosyltransferase 3-like isoform X2</fullName>
    </submittedName>
</protein>
<dbReference type="GO" id="GO:0016757">
    <property type="term" value="F:glycosyltransferase activity"/>
    <property type="evidence" value="ECO:0007669"/>
    <property type="project" value="UniProtKB-KW"/>
</dbReference>
<dbReference type="Proteomes" id="UP000593562">
    <property type="component" value="Unassembled WGS sequence"/>
</dbReference>
<sequence>MFSGYLLAVMEQSNASDGEDKFFEHSSETAEHSSETAYKTATHHLLLAGQQYSNGLIYESSSSGISSHAQMLFTFLSFSISDIIKSKHSWVLLTYSVLGQKEFRFVMPIAPTSFDVFWMNNLMLQMVRELF</sequence>
<accession>A0A7J7BVI0</accession>
<evidence type="ECO:0000313" key="1">
    <source>
        <dbReference type="EMBL" id="KAF5725902.1"/>
    </source>
</evidence>
<dbReference type="EMBL" id="JAAARO010000023">
    <property type="protein sequence ID" value="KAF5725902.1"/>
    <property type="molecule type" value="Genomic_DNA"/>
</dbReference>
<keyword evidence="1" id="KW-0808">Transferase</keyword>
<evidence type="ECO:0000313" key="2">
    <source>
        <dbReference type="Proteomes" id="UP000593562"/>
    </source>
</evidence>
<reference evidence="1 2" key="1">
    <citation type="journal article" date="2020" name="Nat. Commun.">
        <title>Genome of Tripterygium wilfordii and identification of cytochrome P450 involved in triptolide biosynthesis.</title>
        <authorList>
            <person name="Tu L."/>
            <person name="Su P."/>
            <person name="Zhang Z."/>
            <person name="Gao L."/>
            <person name="Wang J."/>
            <person name="Hu T."/>
            <person name="Zhou J."/>
            <person name="Zhang Y."/>
            <person name="Zhao Y."/>
            <person name="Liu Y."/>
            <person name="Song Y."/>
            <person name="Tong Y."/>
            <person name="Lu Y."/>
            <person name="Yang J."/>
            <person name="Xu C."/>
            <person name="Jia M."/>
            <person name="Peters R.J."/>
            <person name="Huang L."/>
            <person name="Gao W."/>
        </authorList>
    </citation>
    <scope>NUCLEOTIDE SEQUENCE [LARGE SCALE GENOMIC DNA]</scope>
    <source>
        <strain evidence="2">cv. XIE 37</strain>
        <tissue evidence="1">Leaf</tissue>
    </source>
</reference>
<gene>
    <name evidence="1" type="ORF">HS088_TW23G00634</name>
</gene>
<proteinExistence type="predicted"/>